<keyword evidence="4" id="KW-0238">DNA-binding</keyword>
<feature type="domain" description="HTH gntR-type" evidence="6">
    <location>
        <begin position="7"/>
        <end position="75"/>
    </location>
</feature>
<dbReference type="GO" id="GO:0003700">
    <property type="term" value="F:DNA-binding transcription factor activity"/>
    <property type="evidence" value="ECO:0007669"/>
    <property type="project" value="InterPro"/>
</dbReference>
<dbReference type="KEGG" id="psty:BFS30_16490"/>
<evidence type="ECO:0000256" key="4">
    <source>
        <dbReference type="ARBA" id="ARBA00023125"/>
    </source>
</evidence>
<dbReference type="Pfam" id="PF00155">
    <property type="entry name" value="Aminotran_1_2"/>
    <property type="match status" value="1"/>
</dbReference>
<evidence type="ECO:0000259" key="6">
    <source>
        <dbReference type="PROSITE" id="PS50949"/>
    </source>
</evidence>
<evidence type="ECO:0000256" key="5">
    <source>
        <dbReference type="ARBA" id="ARBA00023163"/>
    </source>
</evidence>
<dbReference type="Proteomes" id="UP000094313">
    <property type="component" value="Chromosome"/>
</dbReference>
<keyword evidence="3" id="KW-0805">Transcription regulation</keyword>
<name>A0A1D7QIY0_9SPHI</name>
<dbReference type="OrthoDB" id="9802328at2"/>
<gene>
    <name evidence="7" type="ORF">BFS30_16490</name>
</gene>
<reference evidence="7 8" key="1">
    <citation type="submission" date="2016-08" db="EMBL/GenBank/DDBJ databases">
        <authorList>
            <person name="Seilhamer J.J."/>
        </authorList>
    </citation>
    <scope>NUCLEOTIDE SEQUENCE [LARGE SCALE GENOMIC DNA]</scope>
    <source>
        <strain evidence="7 8">DX4</strain>
    </source>
</reference>
<evidence type="ECO:0000256" key="2">
    <source>
        <dbReference type="ARBA" id="ARBA00022898"/>
    </source>
</evidence>
<protein>
    <submittedName>
        <fullName evidence="7">GntR family transcriptional regulator</fullName>
    </submittedName>
</protein>
<dbReference type="Gene3D" id="1.10.10.10">
    <property type="entry name" value="Winged helix-like DNA-binding domain superfamily/Winged helix DNA-binding domain"/>
    <property type="match status" value="1"/>
</dbReference>
<dbReference type="SMART" id="SM00345">
    <property type="entry name" value="HTH_GNTR"/>
    <property type="match status" value="1"/>
</dbReference>
<dbReference type="InterPro" id="IPR036388">
    <property type="entry name" value="WH-like_DNA-bd_sf"/>
</dbReference>
<evidence type="ECO:0000313" key="7">
    <source>
        <dbReference type="EMBL" id="AOM78632.1"/>
    </source>
</evidence>
<dbReference type="InterPro" id="IPR036390">
    <property type="entry name" value="WH_DNA-bd_sf"/>
</dbReference>
<dbReference type="Gene3D" id="3.40.640.10">
    <property type="entry name" value="Type I PLP-dependent aspartate aminotransferase-like (Major domain)"/>
    <property type="match status" value="1"/>
</dbReference>
<accession>A0A1D7QIY0</accession>
<keyword evidence="2" id="KW-0663">Pyridoxal phosphate</keyword>
<dbReference type="InterPro" id="IPR004839">
    <property type="entry name" value="Aminotransferase_I/II_large"/>
</dbReference>
<dbReference type="InterPro" id="IPR015422">
    <property type="entry name" value="PyrdxlP-dep_Trfase_small"/>
</dbReference>
<dbReference type="GO" id="GO:0030170">
    <property type="term" value="F:pyridoxal phosphate binding"/>
    <property type="evidence" value="ECO:0007669"/>
    <property type="project" value="InterPro"/>
</dbReference>
<dbReference type="InterPro" id="IPR051446">
    <property type="entry name" value="HTH_trans_reg/aminotransferase"/>
</dbReference>
<evidence type="ECO:0000256" key="3">
    <source>
        <dbReference type="ARBA" id="ARBA00023015"/>
    </source>
</evidence>
<proteinExistence type="inferred from homology"/>
<dbReference type="CDD" id="cd07377">
    <property type="entry name" value="WHTH_GntR"/>
    <property type="match status" value="1"/>
</dbReference>
<dbReference type="AlphaFoldDB" id="A0A1D7QIY0"/>
<dbReference type="InterPro" id="IPR000524">
    <property type="entry name" value="Tscrpt_reg_HTH_GntR"/>
</dbReference>
<dbReference type="SUPFAM" id="SSF46785">
    <property type="entry name" value="Winged helix' DNA-binding domain"/>
    <property type="match status" value="1"/>
</dbReference>
<evidence type="ECO:0000256" key="1">
    <source>
        <dbReference type="ARBA" id="ARBA00005384"/>
    </source>
</evidence>
<dbReference type="InterPro" id="IPR015421">
    <property type="entry name" value="PyrdxlP-dep_Trfase_major"/>
</dbReference>
<dbReference type="Gene3D" id="3.90.1150.10">
    <property type="entry name" value="Aspartate Aminotransferase, domain 1"/>
    <property type="match status" value="1"/>
</dbReference>
<dbReference type="PANTHER" id="PTHR46577">
    <property type="entry name" value="HTH-TYPE TRANSCRIPTIONAL REGULATORY PROTEIN GABR"/>
    <property type="match status" value="1"/>
</dbReference>
<comment type="similarity">
    <text evidence="1">In the C-terminal section; belongs to the class-I pyridoxal-phosphate-dependent aminotransferase family.</text>
</comment>
<dbReference type="PANTHER" id="PTHR46577:SF2">
    <property type="entry name" value="TRANSCRIPTIONAL REGULATORY PROTEIN"/>
    <property type="match status" value="1"/>
</dbReference>
<dbReference type="EMBL" id="CP017141">
    <property type="protein sequence ID" value="AOM78632.1"/>
    <property type="molecule type" value="Genomic_DNA"/>
</dbReference>
<dbReference type="PROSITE" id="PS50949">
    <property type="entry name" value="HTH_GNTR"/>
    <property type="match status" value="1"/>
</dbReference>
<dbReference type="InterPro" id="IPR015424">
    <property type="entry name" value="PyrdxlP-dep_Trfase"/>
</dbReference>
<dbReference type="CDD" id="cd00609">
    <property type="entry name" value="AAT_like"/>
    <property type="match status" value="1"/>
</dbReference>
<organism evidence="7 8">
    <name type="scientific">Pedobacter steynii</name>
    <dbReference type="NCBI Taxonomy" id="430522"/>
    <lineage>
        <taxon>Bacteria</taxon>
        <taxon>Pseudomonadati</taxon>
        <taxon>Bacteroidota</taxon>
        <taxon>Sphingobacteriia</taxon>
        <taxon>Sphingobacteriales</taxon>
        <taxon>Sphingobacteriaceae</taxon>
        <taxon>Pedobacter</taxon>
    </lineage>
</organism>
<keyword evidence="8" id="KW-1185">Reference proteome</keyword>
<dbReference type="GO" id="GO:0003677">
    <property type="term" value="F:DNA binding"/>
    <property type="evidence" value="ECO:0007669"/>
    <property type="project" value="UniProtKB-KW"/>
</dbReference>
<dbReference type="RefSeq" id="WP_069380297.1">
    <property type="nucleotide sequence ID" value="NZ_CP017141.1"/>
</dbReference>
<keyword evidence="5" id="KW-0804">Transcription</keyword>
<sequence>MNTKSHQFLYLQIADRLEKQILDEVLKAGDKLPSVRMVCREQGLSMSTVTQAYYELESRSLIETRPRSGYYVCLPPVKRLAVPQTSNPSATDGLLPPDDLVSQVYMDREDPANTLFSLGMPHDDFLPIARLNKGLIQAMRNLPASGTGYEPTQGNENLRREIAKWSFGWGADFTEKDLITTSGCMNAISYALLALTKPGDTIAIESPAYFGILQLAKSAGLQVLELPTNAITGIELDALKKALSTNKIKVCLFVSNFNNPCGSSMPDEHKRAAVKLLEHYHVPLIEDDIHGDLYFSNNRPTTCKTYDESGLVLYCNSVSKTLAPGYRVGWIAPGKFKDQVIKLKRYHAISSAPLTSEVVAIFLKNGRYENHLRKLRQTLYHNSMKYIGAIANYFPEGVRVSQPQGGYFLWLELDKSVDTAELYHQAMKHQISIAPGRMFTLQPQFDHCMRLSFGLPWTAQLEKDLQQLGKLVKAMQKSTI</sequence>
<evidence type="ECO:0000313" key="8">
    <source>
        <dbReference type="Proteomes" id="UP000094313"/>
    </source>
</evidence>
<dbReference type="SUPFAM" id="SSF53383">
    <property type="entry name" value="PLP-dependent transferases"/>
    <property type="match status" value="1"/>
</dbReference>
<dbReference type="Pfam" id="PF00392">
    <property type="entry name" value="GntR"/>
    <property type="match status" value="1"/>
</dbReference>